<dbReference type="GO" id="GO:0006281">
    <property type="term" value="P:DNA repair"/>
    <property type="evidence" value="ECO:0007669"/>
    <property type="project" value="UniProtKB-ARBA"/>
</dbReference>
<sequence>MDFKETTETGPEKFIEFCAKKLSVQVCNLIFNKTKEHSSSSLWHEMRYGRIMASILYKTSRCQTESGSLCQIILGAPSPFETVTTARGKKLEKRVLAVVAKKKNVKISSAGFHLSSLNPIFGASLDGLTENLCVEVKCPSKEATVKNLIKNNEIKRKHKTQIMLQIYICNKKGVI</sequence>
<dbReference type="PANTHER" id="PTHR39953:SF1">
    <property type="entry name" value="RE54151P"/>
    <property type="match status" value="1"/>
</dbReference>
<dbReference type="InterPro" id="IPR011604">
    <property type="entry name" value="PDDEXK-like_dom_sf"/>
</dbReference>
<evidence type="ECO:0000313" key="3">
    <source>
        <dbReference type="Proteomes" id="UP001162156"/>
    </source>
</evidence>
<keyword evidence="3" id="KW-1185">Reference proteome</keyword>
<proteinExistence type="predicted"/>
<dbReference type="SUPFAM" id="SSF52980">
    <property type="entry name" value="Restriction endonuclease-like"/>
    <property type="match status" value="1"/>
</dbReference>
<reference evidence="2" key="1">
    <citation type="journal article" date="2023" name="Insect Mol. Biol.">
        <title>Genome sequencing provides insights into the evolution of gene families encoding plant cell wall-degrading enzymes in longhorned beetles.</title>
        <authorList>
            <person name="Shin N.R."/>
            <person name="Okamura Y."/>
            <person name="Kirsch R."/>
            <person name="Pauchet Y."/>
        </authorList>
    </citation>
    <scope>NUCLEOTIDE SEQUENCE</scope>
    <source>
        <tissue evidence="2">Midgut</tissue>
    </source>
</reference>
<gene>
    <name evidence="2" type="ORF">NQ314_018658</name>
</gene>
<dbReference type="InterPro" id="IPR019080">
    <property type="entry name" value="YqaJ_viral_recombinase"/>
</dbReference>
<dbReference type="AlphaFoldDB" id="A0AAV8WR38"/>
<comment type="caution">
    <text evidence="2">The sequence shown here is derived from an EMBL/GenBank/DDBJ whole genome shotgun (WGS) entry which is preliminary data.</text>
</comment>
<dbReference type="Gene3D" id="3.90.320.10">
    <property type="match status" value="1"/>
</dbReference>
<name>A0AAV8WR38_9CUCU</name>
<dbReference type="PANTHER" id="PTHR39953">
    <property type="entry name" value="RE54151P"/>
    <property type="match status" value="1"/>
</dbReference>
<accession>A0AAV8WR38</accession>
<organism evidence="2 3">
    <name type="scientific">Rhamnusium bicolor</name>
    <dbReference type="NCBI Taxonomy" id="1586634"/>
    <lineage>
        <taxon>Eukaryota</taxon>
        <taxon>Metazoa</taxon>
        <taxon>Ecdysozoa</taxon>
        <taxon>Arthropoda</taxon>
        <taxon>Hexapoda</taxon>
        <taxon>Insecta</taxon>
        <taxon>Pterygota</taxon>
        <taxon>Neoptera</taxon>
        <taxon>Endopterygota</taxon>
        <taxon>Coleoptera</taxon>
        <taxon>Polyphaga</taxon>
        <taxon>Cucujiformia</taxon>
        <taxon>Chrysomeloidea</taxon>
        <taxon>Cerambycidae</taxon>
        <taxon>Lepturinae</taxon>
        <taxon>Rhagiini</taxon>
        <taxon>Rhamnusium</taxon>
    </lineage>
</organism>
<dbReference type="EMBL" id="JANEYF010005276">
    <property type="protein sequence ID" value="KAJ8928740.1"/>
    <property type="molecule type" value="Genomic_DNA"/>
</dbReference>
<dbReference type="Pfam" id="PF09588">
    <property type="entry name" value="YqaJ"/>
    <property type="match status" value="1"/>
</dbReference>
<feature type="domain" description="YqaJ viral recombinase" evidence="1">
    <location>
        <begin position="43"/>
        <end position="170"/>
    </location>
</feature>
<evidence type="ECO:0000313" key="2">
    <source>
        <dbReference type="EMBL" id="KAJ8928740.1"/>
    </source>
</evidence>
<dbReference type="InterPro" id="IPR011335">
    <property type="entry name" value="Restrct_endonuc-II-like"/>
</dbReference>
<evidence type="ECO:0000259" key="1">
    <source>
        <dbReference type="Pfam" id="PF09588"/>
    </source>
</evidence>
<protein>
    <recommendedName>
        <fullName evidence="1">YqaJ viral recombinase domain-containing protein</fullName>
    </recommendedName>
</protein>
<dbReference type="Proteomes" id="UP001162156">
    <property type="component" value="Unassembled WGS sequence"/>
</dbReference>